<dbReference type="GeneID" id="68109063"/>
<protein>
    <submittedName>
        <fullName evidence="2">Uncharacterized protein</fullName>
    </submittedName>
</protein>
<keyword evidence="1" id="KW-0472">Membrane</keyword>
<proteinExistence type="predicted"/>
<evidence type="ECO:0000313" key="2">
    <source>
        <dbReference type="EMBL" id="KAF0978775.1"/>
    </source>
</evidence>
<feature type="transmembrane region" description="Helical" evidence="1">
    <location>
        <begin position="63"/>
        <end position="85"/>
    </location>
</feature>
<name>A0A6A5BZL2_NAEFO</name>
<keyword evidence="3" id="KW-1185">Reference proteome</keyword>
<dbReference type="AlphaFoldDB" id="A0A6A5BZL2"/>
<comment type="caution">
    <text evidence="2">The sequence shown here is derived from an EMBL/GenBank/DDBJ whole genome shotgun (WGS) entry which is preliminary data.</text>
</comment>
<feature type="transmembrane region" description="Helical" evidence="1">
    <location>
        <begin position="143"/>
        <end position="174"/>
    </location>
</feature>
<dbReference type="VEuPathDB" id="AmoebaDB:FDP41_001845"/>
<keyword evidence="1" id="KW-0812">Transmembrane</keyword>
<evidence type="ECO:0000313" key="3">
    <source>
        <dbReference type="Proteomes" id="UP000444721"/>
    </source>
</evidence>
<dbReference type="Proteomes" id="UP000444721">
    <property type="component" value="Unassembled WGS sequence"/>
</dbReference>
<accession>A0A6A5BZL2</accession>
<dbReference type="OrthoDB" id="10327168at2759"/>
<sequence>MLPNTARINSKHRFTTISILCTMIGSIIALLFSIGYLTSLIILTAQRKFLLEVSDNSDGKMLLAVEFTASGLSIIMSVIGIFSVIDCCSNMSSPKYFNACSYIWTISIGICWVITFVMIGVYGSKLDSTFHSTLPKDEKEYHVLYFASIVGVTSGVFLLCCVPLCCCGIGRIIVTLKNAQSTKYRPILESDENFD</sequence>
<dbReference type="RefSeq" id="XP_044563488.1">
    <property type="nucleotide sequence ID" value="XM_044704974.1"/>
</dbReference>
<dbReference type="VEuPathDB" id="AmoebaDB:NF0010080"/>
<evidence type="ECO:0000256" key="1">
    <source>
        <dbReference type="SAM" id="Phobius"/>
    </source>
</evidence>
<feature type="transmembrane region" description="Helical" evidence="1">
    <location>
        <begin position="97"/>
        <end position="123"/>
    </location>
</feature>
<reference evidence="2 3" key="1">
    <citation type="journal article" date="2019" name="Sci. Rep.">
        <title>Nanopore sequencing improves the draft genome of the human pathogenic amoeba Naegleria fowleri.</title>
        <authorList>
            <person name="Liechti N."/>
            <person name="Schurch N."/>
            <person name="Bruggmann R."/>
            <person name="Wittwer M."/>
        </authorList>
    </citation>
    <scope>NUCLEOTIDE SEQUENCE [LARGE SCALE GENOMIC DNA]</scope>
    <source>
        <strain evidence="2 3">ATCC 30894</strain>
    </source>
</reference>
<organism evidence="2 3">
    <name type="scientific">Naegleria fowleri</name>
    <name type="common">Brain eating amoeba</name>
    <dbReference type="NCBI Taxonomy" id="5763"/>
    <lineage>
        <taxon>Eukaryota</taxon>
        <taxon>Discoba</taxon>
        <taxon>Heterolobosea</taxon>
        <taxon>Tetramitia</taxon>
        <taxon>Eutetramitia</taxon>
        <taxon>Vahlkampfiidae</taxon>
        <taxon>Naegleria</taxon>
    </lineage>
</organism>
<keyword evidence="1" id="KW-1133">Transmembrane helix</keyword>
<dbReference type="EMBL" id="VFQX01000028">
    <property type="protein sequence ID" value="KAF0978775.1"/>
    <property type="molecule type" value="Genomic_DNA"/>
</dbReference>
<gene>
    <name evidence="2" type="ORF">FDP41_001845</name>
</gene>
<feature type="transmembrane region" description="Helical" evidence="1">
    <location>
        <begin position="20"/>
        <end position="43"/>
    </location>
</feature>